<evidence type="ECO:0000313" key="19">
    <source>
        <dbReference type="Proteomes" id="UP000234752"/>
    </source>
</evidence>
<dbReference type="UniPathway" id="UPA00049">
    <property type="reaction ID" value="UER00062"/>
</dbReference>
<evidence type="ECO:0000256" key="8">
    <source>
        <dbReference type="ARBA" id="ARBA00022605"/>
    </source>
</evidence>
<protein>
    <recommendedName>
        <fullName evidence="17">Branched-chain-amino-acid aminotransferase</fullName>
        <shortName evidence="17">BCAT</shortName>
        <ecNumber evidence="17">2.6.1.42</ecNumber>
    </recommendedName>
</protein>
<dbReference type="NCBIfam" id="NF005146">
    <property type="entry name" value="PRK06606.1"/>
    <property type="match status" value="1"/>
</dbReference>
<sequence length="298" mass="33192">MSVIPFHDRDGHIWFDGAMVPWREAQVHVLTHGLHYASCVFEGERIYNGVIFKSHEHAVRLRRSAELLGFDIPYSVAEIEAAKVEVCRAAGLTNGYLRPVAWRGSEMMGVAAQKNRIHLAVACWEWPSYFSAEARMQGIDLEIARWRRPAPDTAPTESKAAGLYMICTISKHEAEQNGRQDALMLDYRGFVAEATGANFFMVKDGVVHTPIPDCFLNGITRQTIIDLARRRGLTVLERHFTLDEVQGADEVFLTGSAAEVTPVRRIGDWTFIPGAVCRAMIGDYSDLVNGRMAAVAAE</sequence>
<dbReference type="EMBL" id="CP025611">
    <property type="protein sequence ID" value="AUN29500.1"/>
    <property type="molecule type" value="Genomic_DNA"/>
</dbReference>
<evidence type="ECO:0000256" key="15">
    <source>
        <dbReference type="RuleBase" id="RU004106"/>
    </source>
</evidence>
<evidence type="ECO:0000256" key="12">
    <source>
        <dbReference type="ARBA" id="ARBA00048212"/>
    </source>
</evidence>
<dbReference type="InterPro" id="IPR043131">
    <property type="entry name" value="BCAT-like_N"/>
</dbReference>
<evidence type="ECO:0000256" key="17">
    <source>
        <dbReference type="RuleBase" id="RU364094"/>
    </source>
</evidence>
<name>A0A2K9N8N4_9PROT</name>
<dbReference type="OrthoDB" id="21319at2"/>
<comment type="catalytic activity">
    <reaction evidence="13 17">
        <text>L-isoleucine + 2-oxoglutarate = (S)-3-methyl-2-oxopentanoate + L-glutamate</text>
        <dbReference type="Rhea" id="RHEA:24801"/>
        <dbReference type="ChEBI" id="CHEBI:16810"/>
        <dbReference type="ChEBI" id="CHEBI:29985"/>
        <dbReference type="ChEBI" id="CHEBI:35146"/>
        <dbReference type="ChEBI" id="CHEBI:58045"/>
        <dbReference type="EC" id="2.6.1.42"/>
    </reaction>
</comment>
<dbReference type="AlphaFoldDB" id="A0A2K9N8N4"/>
<dbReference type="InterPro" id="IPR001544">
    <property type="entry name" value="Aminotrans_IV"/>
</dbReference>
<reference evidence="18 19" key="1">
    <citation type="submission" date="2017-12" db="EMBL/GenBank/DDBJ databases">
        <title>Genomes of bacteria within cyanobacterial aggregates.</title>
        <authorList>
            <person name="Cai H."/>
        </authorList>
    </citation>
    <scope>NUCLEOTIDE SEQUENCE [LARGE SCALE GENOMIC DNA]</scope>
    <source>
        <strain evidence="18 19">TH16</strain>
    </source>
</reference>
<dbReference type="Gene3D" id="3.30.470.10">
    <property type="match status" value="1"/>
</dbReference>
<keyword evidence="7 17" id="KW-0032">Aminotransferase</keyword>
<dbReference type="InterPro" id="IPR036038">
    <property type="entry name" value="Aminotransferase-like"/>
</dbReference>
<dbReference type="KEGG" id="ncb:C0V82_04075"/>
<dbReference type="PANTHER" id="PTHR42743">
    <property type="entry name" value="AMINO-ACID AMINOTRANSFERASE"/>
    <property type="match status" value="1"/>
</dbReference>
<keyword evidence="8 17" id="KW-0028">Amino-acid biosynthesis</keyword>
<dbReference type="GO" id="GO:0009099">
    <property type="term" value="P:L-valine biosynthetic process"/>
    <property type="evidence" value="ECO:0007669"/>
    <property type="project" value="UniProtKB-UniPathway"/>
</dbReference>
<evidence type="ECO:0000256" key="6">
    <source>
        <dbReference type="ARBA" id="ARBA00009320"/>
    </source>
</evidence>
<comment type="pathway">
    <text evidence="5 17">Amino-acid biosynthesis; L-leucine biosynthesis; L-leucine from 3-methyl-2-oxobutanoate: step 4/4.</text>
</comment>
<evidence type="ECO:0000256" key="9">
    <source>
        <dbReference type="ARBA" id="ARBA00022679"/>
    </source>
</evidence>
<evidence type="ECO:0000256" key="7">
    <source>
        <dbReference type="ARBA" id="ARBA00022576"/>
    </source>
</evidence>
<dbReference type="GO" id="GO:0052656">
    <property type="term" value="F:L-isoleucine-2-oxoglutarate transaminase activity"/>
    <property type="evidence" value="ECO:0007669"/>
    <property type="project" value="RHEA"/>
</dbReference>
<evidence type="ECO:0000256" key="5">
    <source>
        <dbReference type="ARBA" id="ARBA00005072"/>
    </source>
</evidence>
<dbReference type="GO" id="GO:0009097">
    <property type="term" value="P:isoleucine biosynthetic process"/>
    <property type="evidence" value="ECO:0007669"/>
    <property type="project" value="UniProtKB-UniPathway"/>
</dbReference>
<comment type="similarity">
    <text evidence="6 15">Belongs to the class-IV pyridoxal-phosphate-dependent aminotransferase family.</text>
</comment>
<dbReference type="GO" id="GO:0009098">
    <property type="term" value="P:L-leucine biosynthetic process"/>
    <property type="evidence" value="ECO:0007669"/>
    <property type="project" value="UniProtKB-UniPathway"/>
</dbReference>
<evidence type="ECO:0000256" key="16">
    <source>
        <dbReference type="RuleBase" id="RU004516"/>
    </source>
</evidence>
<evidence type="ECO:0000256" key="11">
    <source>
        <dbReference type="ARBA" id="ARBA00023304"/>
    </source>
</evidence>
<evidence type="ECO:0000256" key="2">
    <source>
        <dbReference type="ARBA" id="ARBA00003109"/>
    </source>
</evidence>
<comment type="function">
    <text evidence="2 17">Acts on leucine, isoleucine and valine.</text>
</comment>
<dbReference type="GO" id="GO:0052655">
    <property type="term" value="F:L-valine-2-oxoglutarate transaminase activity"/>
    <property type="evidence" value="ECO:0007669"/>
    <property type="project" value="RHEA"/>
</dbReference>
<dbReference type="UniPathway" id="UPA00048">
    <property type="reaction ID" value="UER00073"/>
</dbReference>
<comment type="cofactor">
    <cofactor evidence="1 16">
        <name>pyridoxal 5'-phosphate</name>
        <dbReference type="ChEBI" id="CHEBI:597326"/>
    </cofactor>
</comment>
<keyword evidence="10 16" id="KW-0663">Pyridoxal phosphate</keyword>
<evidence type="ECO:0000313" key="18">
    <source>
        <dbReference type="EMBL" id="AUN29500.1"/>
    </source>
</evidence>
<keyword evidence="11 17" id="KW-0100">Branched-chain amino acid biosynthesis</keyword>
<evidence type="ECO:0000256" key="1">
    <source>
        <dbReference type="ARBA" id="ARBA00001933"/>
    </source>
</evidence>
<keyword evidence="9 17" id="KW-0808">Transferase</keyword>
<gene>
    <name evidence="17" type="primary">ilvE</name>
    <name evidence="18" type="ORF">C0V82_04075</name>
</gene>
<comment type="pathway">
    <text evidence="3 17">Amino-acid biosynthesis; L-isoleucine biosynthesis; L-isoleucine from 2-oxobutanoate: step 4/4.</text>
</comment>
<dbReference type="NCBIfam" id="TIGR01122">
    <property type="entry name" value="ilvE_I"/>
    <property type="match status" value="1"/>
</dbReference>
<dbReference type="PROSITE" id="PS00770">
    <property type="entry name" value="AA_TRANSFER_CLASS_4"/>
    <property type="match status" value="1"/>
</dbReference>
<comment type="catalytic activity">
    <reaction evidence="14 17">
        <text>L-leucine + 2-oxoglutarate = 4-methyl-2-oxopentanoate + L-glutamate</text>
        <dbReference type="Rhea" id="RHEA:18321"/>
        <dbReference type="ChEBI" id="CHEBI:16810"/>
        <dbReference type="ChEBI" id="CHEBI:17865"/>
        <dbReference type="ChEBI" id="CHEBI:29985"/>
        <dbReference type="ChEBI" id="CHEBI:57427"/>
        <dbReference type="EC" id="2.6.1.42"/>
    </reaction>
</comment>
<dbReference type="InterPro" id="IPR043132">
    <property type="entry name" value="BCAT-like_C"/>
</dbReference>
<dbReference type="UniPathway" id="UPA00047">
    <property type="reaction ID" value="UER00058"/>
</dbReference>
<comment type="pathway">
    <text evidence="4 17">Amino-acid biosynthesis; L-valine biosynthesis; L-valine from pyruvate: step 4/4.</text>
</comment>
<dbReference type="InterPro" id="IPR005785">
    <property type="entry name" value="B_amino_transI"/>
</dbReference>
<organism evidence="18 19">
    <name type="scientific">Niveispirillum cyanobacteriorum</name>
    <dbReference type="NCBI Taxonomy" id="1612173"/>
    <lineage>
        <taxon>Bacteria</taxon>
        <taxon>Pseudomonadati</taxon>
        <taxon>Pseudomonadota</taxon>
        <taxon>Alphaproteobacteria</taxon>
        <taxon>Rhodospirillales</taxon>
        <taxon>Azospirillaceae</taxon>
        <taxon>Niveispirillum</taxon>
    </lineage>
</organism>
<dbReference type="Pfam" id="PF01063">
    <property type="entry name" value="Aminotran_4"/>
    <property type="match status" value="1"/>
</dbReference>
<dbReference type="FunFam" id="3.20.10.10:FF:000002">
    <property type="entry name" value="D-alanine aminotransferase"/>
    <property type="match status" value="1"/>
</dbReference>
<evidence type="ECO:0000256" key="10">
    <source>
        <dbReference type="ARBA" id="ARBA00022898"/>
    </source>
</evidence>
<dbReference type="NCBIfam" id="NF005726">
    <property type="entry name" value="PRK07544.1"/>
    <property type="match status" value="1"/>
</dbReference>
<dbReference type="GO" id="GO:0052654">
    <property type="term" value="F:L-leucine-2-oxoglutarate transaminase activity"/>
    <property type="evidence" value="ECO:0007669"/>
    <property type="project" value="RHEA"/>
</dbReference>
<evidence type="ECO:0000256" key="13">
    <source>
        <dbReference type="ARBA" id="ARBA00048798"/>
    </source>
</evidence>
<accession>A0A2K9N8N4</accession>
<dbReference type="Gene3D" id="3.20.10.10">
    <property type="entry name" value="D-amino Acid Aminotransferase, subunit A, domain 2"/>
    <property type="match status" value="1"/>
</dbReference>
<dbReference type="InterPro" id="IPR050571">
    <property type="entry name" value="Class-IV_PLP-Dep_Aminotrnsfr"/>
</dbReference>
<evidence type="ECO:0000256" key="4">
    <source>
        <dbReference type="ARBA" id="ARBA00004931"/>
    </source>
</evidence>
<dbReference type="InterPro" id="IPR018300">
    <property type="entry name" value="Aminotrans_IV_CS"/>
</dbReference>
<evidence type="ECO:0000256" key="14">
    <source>
        <dbReference type="ARBA" id="ARBA00049229"/>
    </source>
</evidence>
<proteinExistence type="inferred from homology"/>
<dbReference type="RefSeq" id="WP_102111229.1">
    <property type="nucleotide sequence ID" value="NZ_BMGN01000016.1"/>
</dbReference>
<dbReference type="PANTHER" id="PTHR42743:SF11">
    <property type="entry name" value="AMINODEOXYCHORISMATE LYASE"/>
    <property type="match status" value="1"/>
</dbReference>
<dbReference type="EC" id="2.6.1.42" evidence="17"/>
<comment type="catalytic activity">
    <reaction evidence="12 17">
        <text>L-valine + 2-oxoglutarate = 3-methyl-2-oxobutanoate + L-glutamate</text>
        <dbReference type="Rhea" id="RHEA:24813"/>
        <dbReference type="ChEBI" id="CHEBI:11851"/>
        <dbReference type="ChEBI" id="CHEBI:16810"/>
        <dbReference type="ChEBI" id="CHEBI:29985"/>
        <dbReference type="ChEBI" id="CHEBI:57762"/>
        <dbReference type="EC" id="2.6.1.42"/>
    </reaction>
</comment>
<dbReference type="SUPFAM" id="SSF56752">
    <property type="entry name" value="D-aminoacid aminotransferase-like PLP-dependent enzymes"/>
    <property type="match status" value="1"/>
</dbReference>
<dbReference type="GO" id="GO:0005829">
    <property type="term" value="C:cytosol"/>
    <property type="evidence" value="ECO:0007669"/>
    <property type="project" value="TreeGrafter"/>
</dbReference>
<keyword evidence="19" id="KW-1185">Reference proteome</keyword>
<evidence type="ECO:0000256" key="3">
    <source>
        <dbReference type="ARBA" id="ARBA00004824"/>
    </source>
</evidence>
<dbReference type="Proteomes" id="UP000234752">
    <property type="component" value="Chromosome eg_1"/>
</dbReference>